<reference evidence="3 4" key="1">
    <citation type="submission" date="2020-08" db="EMBL/GenBank/DDBJ databases">
        <title>Hymenobacter sp.</title>
        <authorList>
            <person name="Kim M.K."/>
        </authorList>
    </citation>
    <scope>NUCLEOTIDE SEQUENCE [LARGE SCALE GENOMIC DNA]</scope>
    <source>
        <strain evidence="3 4">BT507</strain>
    </source>
</reference>
<dbReference type="Pfam" id="PF13579">
    <property type="entry name" value="Glyco_trans_4_4"/>
    <property type="match status" value="1"/>
</dbReference>
<dbReference type="EMBL" id="JACSCY010000003">
    <property type="protein sequence ID" value="MBC6610424.1"/>
    <property type="molecule type" value="Genomic_DNA"/>
</dbReference>
<evidence type="ECO:0000313" key="3">
    <source>
        <dbReference type="EMBL" id="MBC6610424.1"/>
    </source>
</evidence>
<dbReference type="RefSeq" id="WP_187318727.1">
    <property type="nucleotide sequence ID" value="NZ_JACSCY010000003.1"/>
</dbReference>
<evidence type="ECO:0000259" key="1">
    <source>
        <dbReference type="Pfam" id="PF00534"/>
    </source>
</evidence>
<feature type="domain" description="Glycosyltransferase subfamily 4-like N-terminal" evidence="2">
    <location>
        <begin position="17"/>
        <end position="199"/>
    </location>
</feature>
<evidence type="ECO:0000313" key="4">
    <source>
        <dbReference type="Proteomes" id="UP000622017"/>
    </source>
</evidence>
<comment type="caution">
    <text evidence="3">The sequence shown here is derived from an EMBL/GenBank/DDBJ whole genome shotgun (WGS) entry which is preliminary data.</text>
</comment>
<dbReference type="Pfam" id="PF00534">
    <property type="entry name" value="Glycos_transf_1"/>
    <property type="match status" value="1"/>
</dbReference>
<name>A0ABR7MHS3_9BACT</name>
<protein>
    <submittedName>
        <fullName evidence="3">WcaI family glycosyltransferase</fullName>
    </submittedName>
</protein>
<dbReference type="InterPro" id="IPR028098">
    <property type="entry name" value="Glyco_trans_4-like_N"/>
</dbReference>
<dbReference type="Proteomes" id="UP000622017">
    <property type="component" value="Unassembled WGS sequence"/>
</dbReference>
<proteinExistence type="predicted"/>
<dbReference type="InterPro" id="IPR001296">
    <property type="entry name" value="Glyco_trans_1"/>
</dbReference>
<evidence type="ECO:0000259" key="2">
    <source>
        <dbReference type="Pfam" id="PF13579"/>
    </source>
</evidence>
<organism evidence="3 4">
    <name type="scientific">Hymenobacter citatus</name>
    <dbReference type="NCBI Taxonomy" id="2763506"/>
    <lineage>
        <taxon>Bacteria</taxon>
        <taxon>Pseudomonadati</taxon>
        <taxon>Bacteroidota</taxon>
        <taxon>Cytophagia</taxon>
        <taxon>Cytophagales</taxon>
        <taxon>Hymenobacteraceae</taxon>
        <taxon>Hymenobacter</taxon>
    </lineage>
</organism>
<feature type="domain" description="Glycosyl transferase family 1" evidence="1">
    <location>
        <begin position="225"/>
        <end position="395"/>
    </location>
</feature>
<keyword evidence="4" id="KW-1185">Reference proteome</keyword>
<accession>A0ABR7MHS3</accession>
<dbReference type="PANTHER" id="PTHR12526:SF633">
    <property type="entry name" value="COLANIC ACID BIOSYNTHESIS GLYCOSYL TRANSFERASE WCAI-RELATED"/>
    <property type="match status" value="1"/>
</dbReference>
<gene>
    <name evidence="3" type="ORF">H8B15_05800</name>
</gene>
<dbReference type="CDD" id="cd03794">
    <property type="entry name" value="GT4_WbuB-like"/>
    <property type="match status" value="1"/>
</dbReference>
<dbReference type="PANTHER" id="PTHR12526">
    <property type="entry name" value="GLYCOSYLTRANSFERASE"/>
    <property type="match status" value="1"/>
</dbReference>
<dbReference type="NCBIfam" id="NF007640">
    <property type="entry name" value="PRK10307.1"/>
    <property type="match status" value="1"/>
</dbReference>
<dbReference type="Gene3D" id="3.40.50.2000">
    <property type="entry name" value="Glycogen Phosphorylase B"/>
    <property type="match status" value="2"/>
</dbReference>
<sequence length="414" mass="46462">MKKRILLIGYNYAPEPTGIGKYSGEMMTWFADNGYDCSVVTAYPYYPYWQVQEPYVKNRFWYKTEQETTEKGNRLTVHRCPMYVPAKPTGLKRILLDFSFLLTAGAKVVQLLFGKKFDYVVTVVPSFQFGLLGVLYKKIRGGKMAYHIQDLQIEAARDLQMIKSPKVIDLLFGVERYIFGQCDLITSVGEGMVRKVQEKTDKPVRLFLNWTDTTRFYPLPNKAPLREALGFAADDQLLLYSGAIGEKQGLEAILQAAHEFRAQPRLKFIICGSGPYKAKLQALAEEMKLHNLFFLPLQPIETFNQFLNAADVHLIIQKANAGDLVMPSKLTTVLAVGGVAVITSNPGSGMYALVQEHQMGILVEAENQQALNEGIAAAIAQDTTQYSQNARRYAEQHLSLEGVMGGYEQLLLTS</sequence>
<dbReference type="SUPFAM" id="SSF53756">
    <property type="entry name" value="UDP-Glycosyltransferase/glycogen phosphorylase"/>
    <property type="match status" value="1"/>
</dbReference>